<dbReference type="RefSeq" id="WP_113646379.1">
    <property type="nucleotide sequence ID" value="NZ_QMHN01000001.1"/>
</dbReference>
<organism evidence="3 4">
    <name type="scientific">Pedobacter chitinilyticus</name>
    <dbReference type="NCBI Taxonomy" id="2233776"/>
    <lineage>
        <taxon>Bacteria</taxon>
        <taxon>Pseudomonadati</taxon>
        <taxon>Bacteroidota</taxon>
        <taxon>Sphingobacteriia</taxon>
        <taxon>Sphingobacteriales</taxon>
        <taxon>Sphingobacteriaceae</taxon>
        <taxon>Pedobacter</taxon>
    </lineage>
</organism>
<proteinExistence type="predicted"/>
<dbReference type="InterPro" id="IPR036890">
    <property type="entry name" value="HATPase_C_sf"/>
</dbReference>
<dbReference type="OrthoDB" id="9792992at2"/>
<dbReference type="Pfam" id="PF06580">
    <property type="entry name" value="His_kinase"/>
    <property type="match status" value="1"/>
</dbReference>
<keyword evidence="3" id="KW-0808">Transferase</keyword>
<dbReference type="EMBL" id="SAYW01000001">
    <property type="protein sequence ID" value="RWU10896.1"/>
    <property type="molecule type" value="Genomic_DNA"/>
</dbReference>
<evidence type="ECO:0000256" key="1">
    <source>
        <dbReference type="SAM" id="Phobius"/>
    </source>
</evidence>
<dbReference type="Proteomes" id="UP000284120">
    <property type="component" value="Unassembled WGS sequence"/>
</dbReference>
<feature type="transmembrane region" description="Helical" evidence="1">
    <location>
        <begin position="9"/>
        <end position="27"/>
    </location>
</feature>
<protein>
    <submittedName>
        <fullName evidence="3">Sensor histidine kinase</fullName>
    </submittedName>
</protein>
<dbReference type="GO" id="GO:0016020">
    <property type="term" value="C:membrane"/>
    <property type="evidence" value="ECO:0007669"/>
    <property type="project" value="InterPro"/>
</dbReference>
<evidence type="ECO:0000313" key="4">
    <source>
        <dbReference type="Proteomes" id="UP000284120"/>
    </source>
</evidence>
<dbReference type="GO" id="GO:0000155">
    <property type="term" value="F:phosphorelay sensor kinase activity"/>
    <property type="evidence" value="ECO:0007669"/>
    <property type="project" value="InterPro"/>
</dbReference>
<comment type="caution">
    <text evidence="3">The sequence shown here is derived from an EMBL/GenBank/DDBJ whole genome shotgun (WGS) entry which is preliminary data.</text>
</comment>
<dbReference type="PANTHER" id="PTHR34220">
    <property type="entry name" value="SENSOR HISTIDINE KINASE YPDA"/>
    <property type="match status" value="1"/>
</dbReference>
<keyword evidence="1" id="KW-0472">Membrane</keyword>
<feature type="transmembrane region" description="Helical" evidence="1">
    <location>
        <begin position="121"/>
        <end position="142"/>
    </location>
</feature>
<dbReference type="PANTHER" id="PTHR34220:SF7">
    <property type="entry name" value="SENSOR HISTIDINE KINASE YPDA"/>
    <property type="match status" value="1"/>
</dbReference>
<sequence>MDARSNISLYWKCQFIGWSCAALYWSYTGYTGGHFNWGLGVLQFVTDVALYIAITHLYRNFALTNGWVKLPLNALFKRLILAVAVLGLAYTLTTVGKIWLFRTIFSFGRPVSFHLFINENGLNIFMAGIRLMSIWLLAYHLYHYALREINIAKENAKLLLLQKDARISHLSAQLHPHFLFNALNTIKSLVVDNPTNAKRGIDLLSDLLRSGLYNGEEDMVPLQAELNLVADYLELEKYRFEERLEYHIHIKKGVHQLETLTVPRLSIQTLVENAVKHGISSLKAGGTITLTVSPYKEGLMIQVSNPGTIIQQDAPAGIGLKNLNERLAIRYQKNASFSLTEEDSKVTATLMLP</sequence>
<feature type="transmembrane region" description="Helical" evidence="1">
    <location>
        <begin position="79"/>
        <end position="101"/>
    </location>
</feature>
<dbReference type="SUPFAM" id="SSF55874">
    <property type="entry name" value="ATPase domain of HSP90 chaperone/DNA topoisomerase II/histidine kinase"/>
    <property type="match status" value="1"/>
</dbReference>
<keyword evidence="1" id="KW-0812">Transmembrane</keyword>
<dbReference type="InterPro" id="IPR010559">
    <property type="entry name" value="Sig_transdc_His_kin_internal"/>
</dbReference>
<name>A0A3S3PE15_9SPHI</name>
<reference evidence="3 4" key="1">
    <citation type="submission" date="2018-06" db="EMBL/GenBank/DDBJ databases">
        <title>Pedobacter endophyticus sp. nov., an endophytic bacterium isolated from a leaf of Triticum aestivum.</title>
        <authorList>
            <person name="Zhang L."/>
        </authorList>
    </citation>
    <scope>NUCLEOTIDE SEQUENCE [LARGE SCALE GENOMIC DNA]</scope>
    <source>
        <strain evidence="3 4">CM134L-2</strain>
    </source>
</reference>
<feature type="domain" description="Signal transduction histidine kinase internal region" evidence="2">
    <location>
        <begin position="165"/>
        <end position="244"/>
    </location>
</feature>
<feature type="transmembrane region" description="Helical" evidence="1">
    <location>
        <begin position="39"/>
        <end position="58"/>
    </location>
</feature>
<dbReference type="Gene3D" id="3.30.565.10">
    <property type="entry name" value="Histidine kinase-like ATPase, C-terminal domain"/>
    <property type="match status" value="1"/>
</dbReference>
<keyword evidence="1" id="KW-1133">Transmembrane helix</keyword>
<evidence type="ECO:0000313" key="3">
    <source>
        <dbReference type="EMBL" id="RWU10896.1"/>
    </source>
</evidence>
<evidence type="ECO:0000259" key="2">
    <source>
        <dbReference type="Pfam" id="PF06580"/>
    </source>
</evidence>
<dbReference type="InterPro" id="IPR050640">
    <property type="entry name" value="Bact_2-comp_sensor_kinase"/>
</dbReference>
<keyword evidence="3" id="KW-0418">Kinase</keyword>
<accession>A0A3S3PE15</accession>
<keyword evidence="4" id="KW-1185">Reference proteome</keyword>
<gene>
    <name evidence="3" type="ORF">DPV69_06075</name>
</gene>
<dbReference type="AlphaFoldDB" id="A0A3S3PE15"/>